<proteinExistence type="predicted"/>
<dbReference type="InParanoid" id="A0A1Z5JSU9"/>
<feature type="repeat" description="WD" evidence="3">
    <location>
        <begin position="482"/>
        <end position="513"/>
    </location>
</feature>
<dbReference type="Proteomes" id="UP000198406">
    <property type="component" value="Unassembled WGS sequence"/>
</dbReference>
<dbReference type="GO" id="GO:0017070">
    <property type="term" value="F:U6 snRNA binding"/>
    <property type="evidence" value="ECO:0007669"/>
    <property type="project" value="TreeGrafter"/>
</dbReference>
<dbReference type="PROSITE" id="PS50294">
    <property type="entry name" value="WD_REPEATS_REGION"/>
    <property type="match status" value="4"/>
</dbReference>
<dbReference type="PANTHER" id="PTHR19846">
    <property type="entry name" value="WD40 REPEAT PROTEIN"/>
    <property type="match status" value="1"/>
</dbReference>
<evidence type="ECO:0000256" key="3">
    <source>
        <dbReference type="PROSITE-ProRule" id="PRU00221"/>
    </source>
</evidence>
<dbReference type="InterPro" id="IPR001680">
    <property type="entry name" value="WD40_rpt"/>
</dbReference>
<feature type="domain" description="Pre-mRNA processing factor 4 (PRP4)-like" evidence="4">
    <location>
        <begin position="59"/>
        <end position="85"/>
    </location>
</feature>
<organism evidence="5 6">
    <name type="scientific">Fistulifera solaris</name>
    <name type="common">Oleaginous diatom</name>
    <dbReference type="NCBI Taxonomy" id="1519565"/>
    <lineage>
        <taxon>Eukaryota</taxon>
        <taxon>Sar</taxon>
        <taxon>Stramenopiles</taxon>
        <taxon>Ochrophyta</taxon>
        <taxon>Bacillariophyta</taxon>
        <taxon>Bacillariophyceae</taxon>
        <taxon>Bacillariophycidae</taxon>
        <taxon>Naviculales</taxon>
        <taxon>Naviculaceae</taxon>
        <taxon>Fistulifera</taxon>
    </lineage>
</organism>
<feature type="repeat" description="WD" evidence="3">
    <location>
        <begin position="440"/>
        <end position="481"/>
    </location>
</feature>
<evidence type="ECO:0000256" key="2">
    <source>
        <dbReference type="ARBA" id="ARBA00022737"/>
    </source>
</evidence>
<feature type="repeat" description="WD" evidence="3">
    <location>
        <begin position="398"/>
        <end position="439"/>
    </location>
</feature>
<dbReference type="SUPFAM" id="SSF158230">
    <property type="entry name" value="PRP4-like"/>
    <property type="match status" value="1"/>
</dbReference>
<evidence type="ECO:0000256" key="1">
    <source>
        <dbReference type="ARBA" id="ARBA00022574"/>
    </source>
</evidence>
<dbReference type="InterPro" id="IPR036322">
    <property type="entry name" value="WD40_repeat_dom_sf"/>
</dbReference>
<dbReference type="InterPro" id="IPR015943">
    <property type="entry name" value="WD40/YVTN_repeat-like_dom_sf"/>
</dbReference>
<dbReference type="InterPro" id="IPR014906">
    <property type="entry name" value="PRP4-like"/>
</dbReference>
<keyword evidence="1 3" id="KW-0853">WD repeat</keyword>
<sequence length="513" mass="57179">MAQVDKGSMGQQHAAGQVEVMELTASSQQQRQKHEAVLLDLAAKKVAATVDVPTLPEQVRATLRQLGLPVRLFGENLANVRDRLRMELARRQVGAEEILKQEEQIKREQLEEEEEVTKYTRATPALIEARQAMTAFSVGRAAKRLNAERELRSLALMQRKRNKIVSEEDEKQQAVDDSILSQLDAKCIKLSRQLRQVGLSGSQYGDSRALSSICTQSVAGIPLVATASWSGSIHLWDGRSSAIEPLGQKTLCHEDRVMGISMIPLDHDDALIATASIDMTGKLWKITKSYVVMNEDEEESAESSVFSITEASHLTGHAARLCRTAFHPMKRHVATTSFDHTWRLWDVETGKNILLQDGHWKECYGVGFHPDGSLCSTSDFSGVVHVWDLRTGKSIKHFMGHAKRVLNTEFHPNGFQLATSGDDGTIKIWDLRKRKMTANIPAHSNLITNTRFDATGEYMVSSSFDGTVCLWGARDWKMLNRLHGHDGKVSGADILEDHSIISCGFDKTLKLWS</sequence>
<reference evidence="5 6" key="1">
    <citation type="journal article" date="2015" name="Plant Cell">
        <title>Oil accumulation by the oleaginous diatom Fistulifera solaris as revealed by the genome and transcriptome.</title>
        <authorList>
            <person name="Tanaka T."/>
            <person name="Maeda Y."/>
            <person name="Veluchamy A."/>
            <person name="Tanaka M."/>
            <person name="Abida H."/>
            <person name="Marechal E."/>
            <person name="Bowler C."/>
            <person name="Muto M."/>
            <person name="Sunaga Y."/>
            <person name="Tanaka M."/>
            <person name="Yoshino T."/>
            <person name="Taniguchi T."/>
            <person name="Fukuda Y."/>
            <person name="Nemoto M."/>
            <person name="Matsumoto M."/>
            <person name="Wong P.S."/>
            <person name="Aburatani S."/>
            <person name="Fujibuchi W."/>
        </authorList>
    </citation>
    <scope>NUCLEOTIDE SEQUENCE [LARGE SCALE GENOMIC DNA]</scope>
    <source>
        <strain evidence="5 6">JPCC DA0580</strain>
    </source>
</reference>
<name>A0A1Z5JSU9_FISSO</name>
<dbReference type="AlphaFoldDB" id="A0A1Z5JSU9"/>
<dbReference type="GO" id="GO:0000398">
    <property type="term" value="P:mRNA splicing, via spliceosome"/>
    <property type="evidence" value="ECO:0007669"/>
    <property type="project" value="TreeGrafter"/>
</dbReference>
<dbReference type="SMART" id="SM00320">
    <property type="entry name" value="WD40"/>
    <property type="match status" value="7"/>
</dbReference>
<dbReference type="InterPro" id="IPR036285">
    <property type="entry name" value="PRP4-like_sf"/>
</dbReference>
<dbReference type="EMBL" id="BDSP01000111">
    <property type="protein sequence ID" value="GAX17105.1"/>
    <property type="molecule type" value="Genomic_DNA"/>
</dbReference>
<dbReference type="FunFam" id="2.130.10.10:FF:000411">
    <property type="entry name" value="U4/U6 small nuclear ribonucleoprotein Prp4"/>
    <property type="match status" value="1"/>
</dbReference>
<evidence type="ECO:0000313" key="6">
    <source>
        <dbReference type="Proteomes" id="UP000198406"/>
    </source>
</evidence>
<evidence type="ECO:0000259" key="4">
    <source>
        <dbReference type="Pfam" id="PF08799"/>
    </source>
</evidence>
<keyword evidence="2" id="KW-0677">Repeat</keyword>
<keyword evidence="5" id="KW-0687">Ribonucleoprotein</keyword>
<dbReference type="PROSITE" id="PS00678">
    <property type="entry name" value="WD_REPEATS_1"/>
    <property type="match status" value="2"/>
</dbReference>
<dbReference type="OrthoDB" id="540662at2759"/>
<evidence type="ECO:0000313" key="5">
    <source>
        <dbReference type="EMBL" id="GAX17105.1"/>
    </source>
</evidence>
<feature type="repeat" description="WD" evidence="3">
    <location>
        <begin position="314"/>
        <end position="355"/>
    </location>
</feature>
<dbReference type="PRINTS" id="PR00320">
    <property type="entry name" value="GPROTEINBRPT"/>
</dbReference>
<dbReference type="Pfam" id="PF00400">
    <property type="entry name" value="WD40"/>
    <property type="match status" value="6"/>
</dbReference>
<accession>A0A1Z5JSU9</accession>
<gene>
    <name evidence="5" type="ORF">FisN_5Hh491</name>
</gene>
<dbReference type="CDD" id="cd00200">
    <property type="entry name" value="WD40"/>
    <property type="match status" value="1"/>
</dbReference>
<dbReference type="GO" id="GO:0030621">
    <property type="term" value="F:U4 snRNA binding"/>
    <property type="evidence" value="ECO:0007669"/>
    <property type="project" value="TreeGrafter"/>
</dbReference>
<dbReference type="Gene3D" id="2.130.10.10">
    <property type="entry name" value="YVTN repeat-like/Quinoprotein amine dehydrogenase"/>
    <property type="match status" value="3"/>
</dbReference>
<dbReference type="Gene3D" id="4.10.280.110">
    <property type="entry name" value="Pre-mRNA processing factor 4 domain"/>
    <property type="match status" value="1"/>
</dbReference>
<comment type="caution">
    <text evidence="5">The sequence shown here is derived from an EMBL/GenBank/DDBJ whole genome shotgun (WGS) entry which is preliminary data.</text>
</comment>
<dbReference type="InterPro" id="IPR020472">
    <property type="entry name" value="WD40_PAC1"/>
</dbReference>
<feature type="repeat" description="WD" evidence="3">
    <location>
        <begin position="356"/>
        <end position="397"/>
    </location>
</feature>
<dbReference type="SUPFAM" id="SSF50978">
    <property type="entry name" value="WD40 repeat-like"/>
    <property type="match status" value="1"/>
</dbReference>
<dbReference type="Pfam" id="PF08799">
    <property type="entry name" value="PRP4"/>
    <property type="match status" value="1"/>
</dbReference>
<dbReference type="PANTHER" id="PTHR19846:SF0">
    <property type="entry name" value="PRE-MRNA PROCESSING FACTOR 4"/>
    <property type="match status" value="1"/>
</dbReference>
<dbReference type="InterPro" id="IPR019775">
    <property type="entry name" value="WD40_repeat_CS"/>
</dbReference>
<protein>
    <submittedName>
        <fullName evidence="5">U4/U6 small nuclear ribonucleoprotein PRP4</fullName>
    </submittedName>
</protein>
<dbReference type="GO" id="GO:0046540">
    <property type="term" value="C:U4/U6 x U5 tri-snRNP complex"/>
    <property type="evidence" value="ECO:0007669"/>
    <property type="project" value="TreeGrafter"/>
</dbReference>
<dbReference type="PROSITE" id="PS50082">
    <property type="entry name" value="WD_REPEATS_2"/>
    <property type="match status" value="5"/>
</dbReference>
<keyword evidence="6" id="KW-1185">Reference proteome</keyword>